<proteinExistence type="predicted"/>
<feature type="compositionally biased region" description="Basic and acidic residues" evidence="1">
    <location>
        <begin position="75"/>
        <end position="85"/>
    </location>
</feature>
<evidence type="ECO:0000256" key="1">
    <source>
        <dbReference type="SAM" id="MobiDB-lite"/>
    </source>
</evidence>
<accession>A0A699TAW9</accession>
<feature type="non-terminal residue" evidence="2">
    <location>
        <position position="1"/>
    </location>
</feature>
<dbReference type="EMBL" id="BKCJ011224250">
    <property type="protein sequence ID" value="GFD06351.1"/>
    <property type="molecule type" value="Genomic_DNA"/>
</dbReference>
<evidence type="ECO:0000313" key="2">
    <source>
        <dbReference type="EMBL" id="GFD06351.1"/>
    </source>
</evidence>
<feature type="compositionally biased region" description="Basic residues" evidence="1">
    <location>
        <begin position="41"/>
        <end position="51"/>
    </location>
</feature>
<organism evidence="2">
    <name type="scientific">Tanacetum cinerariifolium</name>
    <name type="common">Dalmatian daisy</name>
    <name type="synonym">Chrysanthemum cinerariifolium</name>
    <dbReference type="NCBI Taxonomy" id="118510"/>
    <lineage>
        <taxon>Eukaryota</taxon>
        <taxon>Viridiplantae</taxon>
        <taxon>Streptophyta</taxon>
        <taxon>Embryophyta</taxon>
        <taxon>Tracheophyta</taxon>
        <taxon>Spermatophyta</taxon>
        <taxon>Magnoliopsida</taxon>
        <taxon>eudicotyledons</taxon>
        <taxon>Gunneridae</taxon>
        <taxon>Pentapetalae</taxon>
        <taxon>asterids</taxon>
        <taxon>campanulids</taxon>
        <taxon>Asterales</taxon>
        <taxon>Asteraceae</taxon>
        <taxon>Asteroideae</taxon>
        <taxon>Anthemideae</taxon>
        <taxon>Anthemidinae</taxon>
        <taxon>Tanacetum</taxon>
    </lineage>
</organism>
<dbReference type="AlphaFoldDB" id="A0A699TAW9"/>
<feature type="region of interest" description="Disordered" evidence="1">
    <location>
        <begin position="23"/>
        <end position="139"/>
    </location>
</feature>
<name>A0A699TAW9_TANCI</name>
<gene>
    <name evidence="2" type="ORF">Tci_878320</name>
</gene>
<comment type="caution">
    <text evidence="2">The sequence shown here is derived from an EMBL/GenBank/DDBJ whole genome shotgun (WGS) entry which is preliminary data.</text>
</comment>
<sequence length="139" mass="15048">RVHTAGLQHRIQSHQGPFFAVQERRPRHGDREIPAGEKRGPGRAHGRHPGIRRLPLSGRPVRSGVPGGIVGCRSVDGRAGRRHGPDSSLLDRAPYDASQSLSGKRQRGAAPTVQQPAWRAVRRRLLEGRADSDSGGDGD</sequence>
<feature type="compositionally biased region" description="Basic and acidic residues" evidence="1">
    <location>
        <begin position="29"/>
        <end position="40"/>
    </location>
</feature>
<protein>
    <submittedName>
        <fullName evidence="2">Uncharacterized protein</fullName>
    </submittedName>
</protein>
<reference evidence="2" key="1">
    <citation type="journal article" date="2019" name="Sci. Rep.">
        <title>Draft genome of Tanacetum cinerariifolium, the natural source of mosquito coil.</title>
        <authorList>
            <person name="Yamashiro T."/>
            <person name="Shiraishi A."/>
            <person name="Satake H."/>
            <person name="Nakayama K."/>
        </authorList>
    </citation>
    <scope>NUCLEOTIDE SEQUENCE</scope>
</reference>